<dbReference type="InterPro" id="IPR002641">
    <property type="entry name" value="PNPLA_dom"/>
</dbReference>
<protein>
    <recommendedName>
        <fullName evidence="6">PNPLA domain-containing protein</fullName>
    </recommendedName>
</protein>
<organism evidence="7 8">
    <name type="scientific">Chaetoceros tenuissimus</name>
    <dbReference type="NCBI Taxonomy" id="426638"/>
    <lineage>
        <taxon>Eukaryota</taxon>
        <taxon>Sar</taxon>
        <taxon>Stramenopiles</taxon>
        <taxon>Ochrophyta</taxon>
        <taxon>Bacillariophyta</taxon>
        <taxon>Coscinodiscophyceae</taxon>
        <taxon>Chaetocerotophycidae</taxon>
        <taxon>Chaetocerotales</taxon>
        <taxon>Chaetocerotaceae</taxon>
        <taxon>Chaetoceros</taxon>
    </lineage>
</organism>
<evidence type="ECO:0000256" key="5">
    <source>
        <dbReference type="SAM" id="MobiDB-lite"/>
    </source>
</evidence>
<feature type="short sequence motif" description="GXSXG" evidence="4">
    <location>
        <begin position="101"/>
        <end position="105"/>
    </location>
</feature>
<evidence type="ECO:0000256" key="1">
    <source>
        <dbReference type="ARBA" id="ARBA00022801"/>
    </source>
</evidence>
<evidence type="ECO:0000313" key="7">
    <source>
        <dbReference type="EMBL" id="GFH55309.1"/>
    </source>
</evidence>
<evidence type="ECO:0000256" key="2">
    <source>
        <dbReference type="ARBA" id="ARBA00022963"/>
    </source>
</evidence>
<proteinExistence type="predicted"/>
<dbReference type="GO" id="GO:0019369">
    <property type="term" value="P:arachidonate metabolic process"/>
    <property type="evidence" value="ECO:0007669"/>
    <property type="project" value="TreeGrafter"/>
</dbReference>
<dbReference type="PANTHER" id="PTHR24185:SF1">
    <property type="entry name" value="CALCIUM-INDEPENDENT PHOSPHOLIPASE A2-GAMMA"/>
    <property type="match status" value="1"/>
</dbReference>
<keyword evidence="3" id="KW-0443">Lipid metabolism</keyword>
<keyword evidence="2" id="KW-0442">Lipid degradation</keyword>
<dbReference type="Proteomes" id="UP001054902">
    <property type="component" value="Unassembled WGS sequence"/>
</dbReference>
<accession>A0AAD3H9V4</accession>
<keyword evidence="8" id="KW-1185">Reference proteome</keyword>
<keyword evidence="1" id="KW-0378">Hydrolase</keyword>
<dbReference type="GO" id="GO:0016020">
    <property type="term" value="C:membrane"/>
    <property type="evidence" value="ECO:0007669"/>
    <property type="project" value="TreeGrafter"/>
</dbReference>
<feature type="compositionally biased region" description="Low complexity" evidence="5">
    <location>
        <begin position="463"/>
        <end position="479"/>
    </location>
</feature>
<comment type="caution">
    <text evidence="4">Lacks conserved residue(s) required for the propagation of feature annotation.</text>
</comment>
<evidence type="ECO:0000259" key="6">
    <source>
        <dbReference type="PROSITE" id="PS51635"/>
    </source>
</evidence>
<dbReference type="EMBL" id="BLLK01000047">
    <property type="protein sequence ID" value="GFH55309.1"/>
    <property type="molecule type" value="Genomic_DNA"/>
</dbReference>
<feature type="compositionally biased region" description="Polar residues" evidence="5">
    <location>
        <begin position="507"/>
        <end position="531"/>
    </location>
</feature>
<sequence length="567" mass="64644">MKVAEDKRKRFQSVKSWVKNILDYEAKLEVMMDTFEEEYIQAYQDEHNKIQIDPDAPPVNILLLDGGGMRGYAIIAIMECIRDHFQKEGQDITSQFDLIAGSSVGGIIGLYLSHHKSRGASMDDMIRDGRTEIDEYRENSFGNIDFANLCCCGTRSLIPYSNQMIKYMKKNYGDIPLRQKHAIPAMACISVVKQNPTLSAEEERIADISKREVVPLIARTYDYPNENDRYMKDDNYIENSSGMKLYEAMAGTGSPPVLTDRVRAKVDGVTRIMADGGMVFGNCPITMALDEARRLYPNRRIGTILNIGYTIEDEAKINRVLETVRLVHRDLHFQRLAPYHIMDDVSPMEADLKRIAEMEAKVKDWFLNTKRVRNATEVTLKELFSTPPRDFGRAESYKDSDRNSSLRESLKSKIRDKIRERMTLRYSKQVSKPMDIFSEDSIGKSQTEVIDLGGHEKFESHRSSQSSYSKRNSYDSNISEGSSSLSQDLFLDDDIIDLGASLGTRPSPANSQQIKSSIRSKNDDSVTSLKRVSFQDNPQLINESTFDSHTNQLKNQDYIKYSEEFEA</sequence>
<feature type="short sequence motif" description="GXGXXG" evidence="4">
    <location>
        <begin position="66"/>
        <end position="71"/>
    </location>
</feature>
<dbReference type="SUPFAM" id="SSF52151">
    <property type="entry name" value="FabD/lysophospholipase-like"/>
    <property type="match status" value="1"/>
</dbReference>
<evidence type="ECO:0000256" key="4">
    <source>
        <dbReference type="PROSITE-ProRule" id="PRU01161"/>
    </source>
</evidence>
<dbReference type="GO" id="GO:0016042">
    <property type="term" value="P:lipid catabolic process"/>
    <property type="evidence" value="ECO:0007669"/>
    <property type="project" value="UniProtKB-KW"/>
</dbReference>
<name>A0AAD3H9V4_9STRA</name>
<reference evidence="7 8" key="1">
    <citation type="journal article" date="2021" name="Sci. Rep.">
        <title>The genome of the diatom Chaetoceros tenuissimus carries an ancient integrated fragment of an extant virus.</title>
        <authorList>
            <person name="Hongo Y."/>
            <person name="Kimura K."/>
            <person name="Takaki Y."/>
            <person name="Yoshida Y."/>
            <person name="Baba S."/>
            <person name="Kobayashi G."/>
            <person name="Nagasaki K."/>
            <person name="Hano T."/>
            <person name="Tomaru Y."/>
        </authorList>
    </citation>
    <scope>NUCLEOTIDE SEQUENCE [LARGE SCALE GENOMIC DNA]</scope>
    <source>
        <strain evidence="7 8">NIES-3715</strain>
    </source>
</reference>
<feature type="region of interest" description="Disordered" evidence="5">
    <location>
        <begin position="391"/>
        <end position="412"/>
    </location>
</feature>
<dbReference type="Pfam" id="PF01734">
    <property type="entry name" value="Patatin"/>
    <property type="match status" value="1"/>
</dbReference>
<dbReference type="GO" id="GO:0047499">
    <property type="term" value="F:calcium-independent phospholipase A2 activity"/>
    <property type="evidence" value="ECO:0007669"/>
    <property type="project" value="TreeGrafter"/>
</dbReference>
<feature type="region of interest" description="Disordered" evidence="5">
    <location>
        <begin position="501"/>
        <end position="531"/>
    </location>
</feature>
<feature type="region of interest" description="Disordered" evidence="5">
    <location>
        <begin position="457"/>
        <end position="479"/>
    </location>
</feature>
<gene>
    <name evidence="7" type="ORF">CTEN210_11785</name>
</gene>
<feature type="domain" description="PNPLA" evidence="6">
    <location>
        <begin position="62"/>
        <end position="289"/>
    </location>
</feature>
<dbReference type="PANTHER" id="PTHR24185">
    <property type="entry name" value="CALCIUM-INDEPENDENT PHOSPHOLIPASE A2-GAMMA"/>
    <property type="match status" value="1"/>
</dbReference>
<evidence type="ECO:0000313" key="8">
    <source>
        <dbReference type="Proteomes" id="UP001054902"/>
    </source>
</evidence>
<comment type="caution">
    <text evidence="7">The sequence shown here is derived from an EMBL/GenBank/DDBJ whole genome shotgun (WGS) entry which is preliminary data.</text>
</comment>
<evidence type="ECO:0000256" key="3">
    <source>
        <dbReference type="ARBA" id="ARBA00023098"/>
    </source>
</evidence>
<dbReference type="PROSITE" id="PS51635">
    <property type="entry name" value="PNPLA"/>
    <property type="match status" value="1"/>
</dbReference>
<dbReference type="AlphaFoldDB" id="A0AAD3H9V4"/>
<dbReference type="InterPro" id="IPR016035">
    <property type="entry name" value="Acyl_Trfase/lysoPLipase"/>
</dbReference>
<dbReference type="Gene3D" id="3.40.1090.10">
    <property type="entry name" value="Cytosolic phospholipase A2 catalytic domain"/>
    <property type="match status" value="1"/>
</dbReference>